<evidence type="ECO:0000313" key="1">
    <source>
        <dbReference type="EMBL" id="CAB4138078.1"/>
    </source>
</evidence>
<dbReference type="Gene3D" id="3.40.50.300">
    <property type="entry name" value="P-loop containing nucleotide triphosphate hydrolases"/>
    <property type="match status" value="1"/>
</dbReference>
<reference evidence="1" key="1">
    <citation type="submission" date="2020-04" db="EMBL/GenBank/DDBJ databases">
        <authorList>
            <person name="Chiriac C."/>
            <person name="Salcher M."/>
            <person name="Ghai R."/>
            <person name="Kavagutti S V."/>
        </authorList>
    </citation>
    <scope>NUCLEOTIDE SEQUENCE</scope>
</reference>
<dbReference type="InterPro" id="IPR027417">
    <property type="entry name" value="P-loop_NTPase"/>
</dbReference>
<evidence type="ECO:0008006" key="2">
    <source>
        <dbReference type="Google" id="ProtNLM"/>
    </source>
</evidence>
<sequence length="223" mass="25185">MIIGVCGFIGTGKDTIADYLVNIHQFRRESFASTLKDAVSSVFGWDRELIEGRTRQAREWREQVDPWWAERLGMPKLTPRWVLQYWGTEVCRRGFHDNIWIASLENKLRNSKDDIVISDCRFPNEIKSIKDAGGIVVRVARGPDPDWYPIASAVNAGDKHIGWSIAKTELAKYNIHASETAWAGTDFDAVLDNNGSLDHLYQQINDLVLNLLASKVDPAGESQ</sequence>
<protein>
    <recommendedName>
        <fullName evidence="2">Deoxynucleoside monophosphate kinase</fullName>
    </recommendedName>
</protein>
<name>A0A6J5LUH4_9CAUD</name>
<gene>
    <name evidence="1" type="ORF">UFOVP328_271</name>
</gene>
<dbReference type="EMBL" id="LR796341">
    <property type="protein sequence ID" value="CAB4138078.1"/>
    <property type="molecule type" value="Genomic_DNA"/>
</dbReference>
<dbReference type="SUPFAM" id="SSF52540">
    <property type="entry name" value="P-loop containing nucleoside triphosphate hydrolases"/>
    <property type="match status" value="1"/>
</dbReference>
<proteinExistence type="predicted"/>
<organism evidence="1">
    <name type="scientific">uncultured Caudovirales phage</name>
    <dbReference type="NCBI Taxonomy" id="2100421"/>
    <lineage>
        <taxon>Viruses</taxon>
        <taxon>Duplodnaviria</taxon>
        <taxon>Heunggongvirae</taxon>
        <taxon>Uroviricota</taxon>
        <taxon>Caudoviricetes</taxon>
        <taxon>Peduoviridae</taxon>
        <taxon>Maltschvirus</taxon>
        <taxon>Maltschvirus maltsch</taxon>
    </lineage>
</organism>
<accession>A0A6J5LUH4</accession>